<gene>
    <name evidence="3" type="ordered locus">LCGL_1400</name>
</gene>
<evidence type="ECO:0000313" key="4">
    <source>
        <dbReference type="Proteomes" id="UP000008520"/>
    </source>
</evidence>
<proteinExistence type="predicted"/>
<evidence type="ECO:0000313" key="3">
    <source>
        <dbReference type="EMBL" id="BAK60860.1"/>
    </source>
</evidence>
<sequence length="173" mass="19277">MKKVKLLIFGVSSLLLLSACGNNEIVKPDKVEVSSSQQIKKSSSDEKVESNKTSKSTSASEDKFEAAKAKDVVGEFLGSYYNYDSENKRNELTKAFCTSEVQKKLHLVKVDKEIKMESSIISSDIYEGEEGQYLALITYSLNGNQVTPQVLKINVEQKSNQYLISSVDFPLMN</sequence>
<dbReference type="HOGENOM" id="CLU_1545671_0_0_9"/>
<feature type="compositionally biased region" description="Basic and acidic residues" evidence="1">
    <location>
        <begin position="42"/>
        <end position="52"/>
    </location>
</feature>
<accession>F9VEV9</accession>
<dbReference type="Proteomes" id="UP000008520">
    <property type="component" value="Chromosome"/>
</dbReference>
<dbReference type="InterPro" id="IPR049982">
    <property type="entry name" value="EF0163-like"/>
</dbReference>
<keyword evidence="2" id="KW-0732">Signal</keyword>
<evidence type="ECO:0000256" key="2">
    <source>
        <dbReference type="SAM" id="SignalP"/>
    </source>
</evidence>
<keyword evidence="4" id="KW-1185">Reference proteome</keyword>
<feature type="region of interest" description="Disordered" evidence="1">
    <location>
        <begin position="32"/>
        <end position="61"/>
    </location>
</feature>
<dbReference type="PATRIC" id="fig|420890.5.peg.1382"/>
<evidence type="ECO:0008006" key="5">
    <source>
        <dbReference type="Google" id="ProtNLM"/>
    </source>
</evidence>
<evidence type="ECO:0000256" key="1">
    <source>
        <dbReference type="SAM" id="MobiDB-lite"/>
    </source>
</evidence>
<reference evidence="3 4" key="1">
    <citation type="journal article" date="2011" name="PLoS ONE">
        <title>Complete genome sequence and comparative analysis of the fish pathogen Lactococcus garvieae.</title>
        <authorList>
            <person name="Morita H."/>
            <person name="Toh H."/>
            <person name="Oshima K."/>
            <person name="Yoshizaki M."/>
            <person name="Kawanishi M."/>
            <person name="Nakaya K."/>
            <person name="Suzuki T."/>
            <person name="Miyauchi E."/>
            <person name="Ishii Y."/>
            <person name="Tanabe S."/>
            <person name="Murakami M."/>
            <person name="Hattori M."/>
        </authorList>
    </citation>
    <scope>NUCLEOTIDE SEQUENCE [LARGE SCALE GENOMIC DNA]</scope>
    <source>
        <strain evidence="3 4">Lg2</strain>
    </source>
</reference>
<dbReference type="PROSITE" id="PS51257">
    <property type="entry name" value="PROKAR_LIPOPROTEIN"/>
    <property type="match status" value="1"/>
</dbReference>
<dbReference type="EMBL" id="AP009333">
    <property type="protein sequence ID" value="BAK60860.1"/>
    <property type="molecule type" value="Genomic_DNA"/>
</dbReference>
<dbReference type="KEGG" id="lgv:LCGL_1400"/>
<dbReference type="AlphaFoldDB" id="F9VEV9"/>
<protein>
    <recommendedName>
        <fullName evidence="5">Lipoprotein</fullName>
    </recommendedName>
</protein>
<feature type="chain" id="PRO_5003389174" description="Lipoprotein" evidence="2">
    <location>
        <begin position="22"/>
        <end position="173"/>
    </location>
</feature>
<dbReference type="NCBIfam" id="NF042930">
    <property type="entry name" value="EF0163_fam"/>
    <property type="match status" value="1"/>
</dbReference>
<feature type="signal peptide" evidence="2">
    <location>
        <begin position="1"/>
        <end position="21"/>
    </location>
</feature>
<organism evidence="3 4">
    <name type="scientific">Lactococcus garvieae (strain Lg2)</name>
    <name type="common">Enterococcus seriolicida</name>
    <dbReference type="NCBI Taxonomy" id="420890"/>
    <lineage>
        <taxon>Bacteria</taxon>
        <taxon>Bacillati</taxon>
        <taxon>Bacillota</taxon>
        <taxon>Bacilli</taxon>
        <taxon>Lactobacillales</taxon>
        <taxon>Streptococcaceae</taxon>
        <taxon>Lactococcus</taxon>
    </lineage>
</organism>
<name>F9VEV9_LACGL</name>
<dbReference type="STRING" id="420890.LCGL_1400"/>
<dbReference type="RefSeq" id="WP_014025120.1">
    <property type="nucleotide sequence ID" value="NC_017490.1"/>
</dbReference>